<comment type="caution">
    <text evidence="3">The sequence shown here is derived from an EMBL/GenBank/DDBJ whole genome shotgun (WGS) entry which is preliminary data.</text>
</comment>
<dbReference type="InterPro" id="IPR013320">
    <property type="entry name" value="ConA-like_dom_sf"/>
</dbReference>
<reference evidence="3" key="1">
    <citation type="journal article" date="2014" name="Int. J. Syst. Evol. Microbiol.">
        <title>Complete genome sequence of Corynebacterium casei LMG S-19264T (=DSM 44701T), isolated from a smear-ripened cheese.</title>
        <authorList>
            <consortium name="US DOE Joint Genome Institute (JGI-PGF)"/>
            <person name="Walter F."/>
            <person name="Albersmeier A."/>
            <person name="Kalinowski J."/>
            <person name="Ruckert C."/>
        </authorList>
    </citation>
    <scope>NUCLEOTIDE SEQUENCE</scope>
    <source>
        <strain evidence="3">NBRC 110023</strain>
    </source>
</reference>
<dbReference type="PROSITE" id="PS51762">
    <property type="entry name" value="GH16_2"/>
    <property type="match status" value="1"/>
</dbReference>
<dbReference type="InterPro" id="IPR000757">
    <property type="entry name" value="Beta-glucanase-like"/>
</dbReference>
<organism evidence="3 4">
    <name type="scientific">Agaribacter marinus</name>
    <dbReference type="NCBI Taxonomy" id="1431249"/>
    <lineage>
        <taxon>Bacteria</taxon>
        <taxon>Pseudomonadati</taxon>
        <taxon>Pseudomonadota</taxon>
        <taxon>Gammaproteobacteria</taxon>
        <taxon>Alteromonadales</taxon>
        <taxon>Alteromonadaceae</taxon>
        <taxon>Agaribacter</taxon>
    </lineage>
</organism>
<protein>
    <recommendedName>
        <fullName evidence="2">GH16 domain-containing protein</fullName>
    </recommendedName>
</protein>
<dbReference type="Proteomes" id="UP001156601">
    <property type="component" value="Unassembled WGS sequence"/>
</dbReference>
<evidence type="ECO:0000256" key="1">
    <source>
        <dbReference type="ARBA" id="ARBA00006865"/>
    </source>
</evidence>
<dbReference type="GO" id="GO:0004553">
    <property type="term" value="F:hydrolase activity, hydrolyzing O-glycosyl compounds"/>
    <property type="evidence" value="ECO:0007669"/>
    <property type="project" value="InterPro"/>
</dbReference>
<sequence length="471" mass="53355">MLNHVFSDEFNGTELDKSKWFDYHPTWAGREPGIFLPSQISVRDGLMRIKGEKLAQDKVITSQDIVTEEGTERTYSIAGGAVISKTEDAYFGYYESRFKAAKTTMSTTFWLATRNWDFPGPKECNDRYGLELDIQESIGREGNFDGKIFAKGMHANGHFWYADCDGKMQDLRSPQTTVKTDTFASDGFNTYGGWWHNESSASFYFNNGAPKFMTFYSEIKDKPFDQPMGVNLVSETYPFPWVELPNDEELADPEKNVAYYDWVRAYVLVDAESDQQNSVKDTPEIYAESIHLNTDSATLIGDNKLSFLATYKTNRRRVLRFELKDAQNNVLGTYQVQVNPGYAFLPYQLSFSKPLSRSKEYSITTSIWSVQKANHSEQAVFVQTAQLPNLNTVDNLHPRKHGLTLLEVSAEGSVSLTQKPGVYHFGVFDSQNDIVHQGITYDNLIDVSNLSSGDFTIRLDGIQAAKFTIVK</sequence>
<feature type="domain" description="GH16" evidence="2">
    <location>
        <begin position="1"/>
        <end position="271"/>
    </location>
</feature>
<dbReference type="EMBL" id="BSOT01000006">
    <property type="protein sequence ID" value="GLR71597.1"/>
    <property type="molecule type" value="Genomic_DNA"/>
</dbReference>
<proteinExistence type="inferred from homology"/>
<comment type="similarity">
    <text evidence="1">Belongs to the glycosyl hydrolase 16 family.</text>
</comment>
<name>A0AA37WIY7_9ALTE</name>
<evidence type="ECO:0000259" key="2">
    <source>
        <dbReference type="PROSITE" id="PS51762"/>
    </source>
</evidence>
<gene>
    <name evidence="3" type="ORF">GCM10007852_25050</name>
</gene>
<dbReference type="Gene3D" id="2.60.120.200">
    <property type="match status" value="1"/>
</dbReference>
<evidence type="ECO:0000313" key="4">
    <source>
        <dbReference type="Proteomes" id="UP001156601"/>
    </source>
</evidence>
<reference evidence="3" key="2">
    <citation type="submission" date="2023-01" db="EMBL/GenBank/DDBJ databases">
        <title>Draft genome sequence of Agaribacter marinus strain NBRC 110023.</title>
        <authorList>
            <person name="Sun Q."/>
            <person name="Mori K."/>
        </authorList>
    </citation>
    <scope>NUCLEOTIDE SEQUENCE</scope>
    <source>
        <strain evidence="3">NBRC 110023</strain>
    </source>
</reference>
<keyword evidence="4" id="KW-1185">Reference proteome</keyword>
<dbReference type="SUPFAM" id="SSF49899">
    <property type="entry name" value="Concanavalin A-like lectins/glucanases"/>
    <property type="match status" value="1"/>
</dbReference>
<dbReference type="AlphaFoldDB" id="A0AA37WIY7"/>
<accession>A0AA37WIY7</accession>
<dbReference type="GO" id="GO:0005975">
    <property type="term" value="P:carbohydrate metabolic process"/>
    <property type="evidence" value="ECO:0007669"/>
    <property type="project" value="InterPro"/>
</dbReference>
<evidence type="ECO:0000313" key="3">
    <source>
        <dbReference type="EMBL" id="GLR71597.1"/>
    </source>
</evidence>